<keyword evidence="9" id="KW-0676">Redox-active center</keyword>
<feature type="domain" description="Vitamin K epoxide reductase" evidence="11">
    <location>
        <begin position="14"/>
        <end position="155"/>
    </location>
</feature>
<dbReference type="Pfam" id="PF07884">
    <property type="entry name" value="VKOR"/>
    <property type="match status" value="1"/>
</dbReference>
<dbReference type="GO" id="GO:0016020">
    <property type="term" value="C:membrane"/>
    <property type="evidence" value="ECO:0007669"/>
    <property type="project" value="UniProtKB-SubCell"/>
</dbReference>
<dbReference type="InterPro" id="IPR041714">
    <property type="entry name" value="VKOR_Actinobacteria"/>
</dbReference>
<evidence type="ECO:0000256" key="1">
    <source>
        <dbReference type="ARBA" id="ARBA00004141"/>
    </source>
</evidence>
<dbReference type="EMBL" id="CAEZXL010000011">
    <property type="protein sequence ID" value="CAB4679341.1"/>
    <property type="molecule type" value="Genomic_DNA"/>
</dbReference>
<feature type="transmembrane region" description="Helical" evidence="10">
    <location>
        <begin position="103"/>
        <end position="123"/>
    </location>
</feature>
<keyword evidence="4" id="KW-0874">Quinone</keyword>
<comment type="subcellular location">
    <subcellularLocation>
        <location evidence="1">Membrane</location>
        <topology evidence="1">Multi-pass membrane protein</topology>
    </subcellularLocation>
</comment>
<evidence type="ECO:0000256" key="2">
    <source>
        <dbReference type="ARBA" id="ARBA00006214"/>
    </source>
</evidence>
<keyword evidence="5 10" id="KW-1133">Transmembrane helix</keyword>
<evidence type="ECO:0000256" key="3">
    <source>
        <dbReference type="ARBA" id="ARBA00022692"/>
    </source>
</evidence>
<dbReference type="Gene3D" id="1.20.1440.130">
    <property type="entry name" value="VKOR domain"/>
    <property type="match status" value="1"/>
</dbReference>
<protein>
    <submittedName>
        <fullName evidence="12">Unannotated protein</fullName>
    </submittedName>
</protein>
<evidence type="ECO:0000256" key="7">
    <source>
        <dbReference type="ARBA" id="ARBA00023136"/>
    </source>
</evidence>
<evidence type="ECO:0000256" key="5">
    <source>
        <dbReference type="ARBA" id="ARBA00022989"/>
    </source>
</evidence>
<evidence type="ECO:0000256" key="8">
    <source>
        <dbReference type="ARBA" id="ARBA00023157"/>
    </source>
</evidence>
<keyword evidence="7 10" id="KW-0472">Membrane</keyword>
<accession>A0A6J6MYB3</accession>
<dbReference type="GO" id="GO:0048038">
    <property type="term" value="F:quinone binding"/>
    <property type="evidence" value="ECO:0007669"/>
    <property type="project" value="UniProtKB-KW"/>
</dbReference>
<feature type="transmembrane region" description="Helical" evidence="10">
    <location>
        <begin position="16"/>
        <end position="37"/>
    </location>
</feature>
<proteinExistence type="inferred from homology"/>
<organism evidence="12">
    <name type="scientific">freshwater metagenome</name>
    <dbReference type="NCBI Taxonomy" id="449393"/>
    <lineage>
        <taxon>unclassified sequences</taxon>
        <taxon>metagenomes</taxon>
        <taxon>ecological metagenomes</taxon>
    </lineage>
</organism>
<keyword evidence="8" id="KW-1015">Disulfide bond</keyword>
<dbReference type="CDD" id="cd12922">
    <property type="entry name" value="VKOR_5"/>
    <property type="match status" value="1"/>
</dbReference>
<reference evidence="12" key="1">
    <citation type="submission" date="2020-05" db="EMBL/GenBank/DDBJ databases">
        <authorList>
            <person name="Chiriac C."/>
            <person name="Salcher M."/>
            <person name="Ghai R."/>
            <person name="Kavagutti S V."/>
        </authorList>
    </citation>
    <scope>NUCLEOTIDE SEQUENCE</scope>
</reference>
<evidence type="ECO:0000259" key="11">
    <source>
        <dbReference type="SMART" id="SM00756"/>
    </source>
</evidence>
<dbReference type="AlphaFoldDB" id="A0A6J6MYB3"/>
<sequence>MSEQNSVNTGINAPKSLAWTMIVFGLIGWIGAFALTLERFHVAANPDAVLGCDLNVFISCKSVMLTPTARLFGFPNSLIGLAAFMAPIIVGFAILAGAKFAMWFWRLFLVGNTLGFIFVLFLFSQSLFVINVLCPYCMVAWAGMIPIFWHLFLFSAKEDIVPMPIRTTSFWDWAAARPWRITLVFELLIILAIVIRFWANWGPTFRKLGWF</sequence>
<evidence type="ECO:0000256" key="4">
    <source>
        <dbReference type="ARBA" id="ARBA00022719"/>
    </source>
</evidence>
<comment type="similarity">
    <text evidence="2">Belongs to the VKOR family.</text>
</comment>
<dbReference type="GO" id="GO:0016491">
    <property type="term" value="F:oxidoreductase activity"/>
    <property type="evidence" value="ECO:0007669"/>
    <property type="project" value="UniProtKB-KW"/>
</dbReference>
<evidence type="ECO:0000256" key="9">
    <source>
        <dbReference type="ARBA" id="ARBA00023284"/>
    </source>
</evidence>
<dbReference type="InterPro" id="IPR038354">
    <property type="entry name" value="VKOR_sf"/>
</dbReference>
<feature type="transmembrane region" description="Helical" evidence="10">
    <location>
        <begin position="78"/>
        <end position="97"/>
    </location>
</feature>
<feature type="transmembrane region" description="Helical" evidence="10">
    <location>
        <begin position="130"/>
        <end position="152"/>
    </location>
</feature>
<evidence type="ECO:0000256" key="6">
    <source>
        <dbReference type="ARBA" id="ARBA00023002"/>
    </source>
</evidence>
<dbReference type="InterPro" id="IPR012932">
    <property type="entry name" value="VKOR"/>
</dbReference>
<feature type="transmembrane region" description="Helical" evidence="10">
    <location>
        <begin position="179"/>
        <end position="199"/>
    </location>
</feature>
<keyword evidence="3 10" id="KW-0812">Transmembrane</keyword>
<dbReference type="SMART" id="SM00756">
    <property type="entry name" value="VKc"/>
    <property type="match status" value="1"/>
</dbReference>
<evidence type="ECO:0000256" key="10">
    <source>
        <dbReference type="SAM" id="Phobius"/>
    </source>
</evidence>
<name>A0A6J6MYB3_9ZZZZ</name>
<keyword evidence="6" id="KW-0560">Oxidoreductase</keyword>
<evidence type="ECO:0000313" key="12">
    <source>
        <dbReference type="EMBL" id="CAB4679341.1"/>
    </source>
</evidence>
<gene>
    <name evidence="12" type="ORF">UFOPK2373_00137</name>
</gene>